<organism evidence="1 2">
    <name type="scientific">Phlebiopsis gigantea (strain 11061_1 CR5-6)</name>
    <name type="common">White-rot fungus</name>
    <name type="synonym">Peniophora gigantea</name>
    <dbReference type="NCBI Taxonomy" id="745531"/>
    <lineage>
        <taxon>Eukaryota</taxon>
        <taxon>Fungi</taxon>
        <taxon>Dikarya</taxon>
        <taxon>Basidiomycota</taxon>
        <taxon>Agaricomycotina</taxon>
        <taxon>Agaricomycetes</taxon>
        <taxon>Polyporales</taxon>
        <taxon>Phanerochaetaceae</taxon>
        <taxon>Phlebiopsis</taxon>
    </lineage>
</organism>
<reference evidence="1 2" key="1">
    <citation type="journal article" date="2014" name="PLoS Genet.">
        <title>Analysis of the Phlebiopsis gigantea genome, transcriptome and secretome provides insight into its pioneer colonization strategies of wood.</title>
        <authorList>
            <person name="Hori C."/>
            <person name="Ishida T."/>
            <person name="Igarashi K."/>
            <person name="Samejima M."/>
            <person name="Suzuki H."/>
            <person name="Master E."/>
            <person name="Ferreira P."/>
            <person name="Ruiz-Duenas F.J."/>
            <person name="Held B."/>
            <person name="Canessa P."/>
            <person name="Larrondo L.F."/>
            <person name="Schmoll M."/>
            <person name="Druzhinina I.S."/>
            <person name="Kubicek C.P."/>
            <person name="Gaskell J.A."/>
            <person name="Kersten P."/>
            <person name="St John F."/>
            <person name="Glasner J."/>
            <person name="Sabat G."/>
            <person name="Splinter BonDurant S."/>
            <person name="Syed K."/>
            <person name="Yadav J."/>
            <person name="Mgbeahuruike A.C."/>
            <person name="Kovalchuk A."/>
            <person name="Asiegbu F.O."/>
            <person name="Lackner G."/>
            <person name="Hoffmeister D."/>
            <person name="Rencoret J."/>
            <person name="Gutierrez A."/>
            <person name="Sun H."/>
            <person name="Lindquist E."/>
            <person name="Barry K."/>
            <person name="Riley R."/>
            <person name="Grigoriev I.V."/>
            <person name="Henrissat B."/>
            <person name="Kues U."/>
            <person name="Berka R.M."/>
            <person name="Martinez A.T."/>
            <person name="Covert S.F."/>
            <person name="Blanchette R.A."/>
            <person name="Cullen D."/>
        </authorList>
    </citation>
    <scope>NUCLEOTIDE SEQUENCE [LARGE SCALE GENOMIC DNA]</scope>
    <source>
        <strain evidence="1 2">11061_1 CR5-6</strain>
    </source>
</reference>
<accession>A0A0C3PEE8</accession>
<proteinExistence type="predicted"/>
<dbReference type="EMBL" id="KN840600">
    <property type="protein sequence ID" value="KIP03788.1"/>
    <property type="molecule type" value="Genomic_DNA"/>
</dbReference>
<evidence type="ECO:0000313" key="2">
    <source>
        <dbReference type="Proteomes" id="UP000053257"/>
    </source>
</evidence>
<keyword evidence="2" id="KW-1185">Reference proteome</keyword>
<name>A0A0C3PEE8_PHLG1</name>
<evidence type="ECO:0000313" key="1">
    <source>
        <dbReference type="EMBL" id="KIP03788.1"/>
    </source>
</evidence>
<dbReference type="HOGENOM" id="CLU_2159325_0_0_1"/>
<gene>
    <name evidence="1" type="ORF">PHLGIDRAFT_121274</name>
</gene>
<sequence>MREALGYCDTTLSPLEKLRLKFVLEWPGCTKYVPAYTKHGADRSIWTAARLAHEVARAVHNFYEMFENHLDMRRPADDWTPDRIPFDKLYLLELRQVSTRVLQPVLYYDAD</sequence>
<dbReference type="AlphaFoldDB" id="A0A0C3PEE8"/>
<dbReference type="Proteomes" id="UP000053257">
    <property type="component" value="Unassembled WGS sequence"/>
</dbReference>
<protein>
    <submittedName>
        <fullName evidence="1">Uncharacterized protein</fullName>
    </submittedName>
</protein>